<evidence type="ECO:0000313" key="2">
    <source>
        <dbReference type="Proteomes" id="UP000196435"/>
    </source>
</evidence>
<dbReference type="Proteomes" id="UP000196435">
    <property type="component" value="Unassembled WGS sequence"/>
</dbReference>
<name>A0A1N6MZ53_9GAMM</name>
<reference evidence="2" key="1">
    <citation type="submission" date="2016-12" db="EMBL/GenBank/DDBJ databases">
        <authorList>
            <person name="Gaudriault S."/>
        </authorList>
    </citation>
    <scope>NUCLEOTIDE SEQUENCE [LARGE SCALE GENOMIC DNA]</scope>
    <source>
        <strain evidence="2">HGB1681 (deposited as PTA-6826 in the American Type Culture Collection)</strain>
    </source>
</reference>
<dbReference type="EMBL" id="FTLG01000196">
    <property type="protein sequence ID" value="SIP74153.1"/>
    <property type="molecule type" value="Genomic_DNA"/>
</dbReference>
<gene>
    <name evidence="1" type="ORF">XIS1_530011</name>
</gene>
<protein>
    <recommendedName>
        <fullName evidence="3">Phage protein</fullName>
    </recommendedName>
</protein>
<sequence length="121" mass="13998">MHYAFKPLHSRIHLRRESLIMSDIYNHLVRNNFSAMSTEELKDLRKHSCGAHSGVMAAMSAIGELAFWSAENESYSNEQSRDDLRRIGEALMYLPQIAEALNDTAQHAQFEIHHREGFPQW</sequence>
<proteinExistence type="predicted"/>
<evidence type="ECO:0008006" key="3">
    <source>
        <dbReference type="Google" id="ProtNLM"/>
    </source>
</evidence>
<evidence type="ECO:0000313" key="1">
    <source>
        <dbReference type="EMBL" id="SIP74153.1"/>
    </source>
</evidence>
<accession>A0A1N6MZ53</accession>
<organism evidence="1 2">
    <name type="scientific">Xenorhabdus innexi</name>
    <dbReference type="NCBI Taxonomy" id="290109"/>
    <lineage>
        <taxon>Bacteria</taxon>
        <taxon>Pseudomonadati</taxon>
        <taxon>Pseudomonadota</taxon>
        <taxon>Gammaproteobacteria</taxon>
        <taxon>Enterobacterales</taxon>
        <taxon>Morganellaceae</taxon>
        <taxon>Xenorhabdus</taxon>
    </lineage>
</organism>
<dbReference type="AlphaFoldDB" id="A0A1N6MZ53"/>